<sequence>MCQHIRCQRKKQKAWV</sequence>
<dbReference type="EMBL" id="JABEZW010224280">
    <property type="protein sequence ID" value="MBA0786737.1"/>
    <property type="molecule type" value="Genomic_DNA"/>
</dbReference>
<gene>
    <name evidence="1" type="ORF">Gotri_027129</name>
</gene>
<proteinExistence type="predicted"/>
<reference evidence="1 2" key="1">
    <citation type="journal article" date="2019" name="Genome Biol. Evol.">
        <title>Insights into the evolution of the New World diploid cottons (Gossypium, subgenus Houzingenia) based on genome sequencing.</title>
        <authorList>
            <person name="Grover C.E."/>
            <person name="Arick M.A. 2nd"/>
            <person name="Thrash A."/>
            <person name="Conover J.L."/>
            <person name="Sanders W.S."/>
            <person name="Peterson D.G."/>
            <person name="Frelichowski J.E."/>
            <person name="Scheffler J.A."/>
            <person name="Scheffler B.E."/>
            <person name="Wendel J.F."/>
        </authorList>
    </citation>
    <scope>NUCLEOTIDE SEQUENCE [LARGE SCALE GENOMIC DNA]</scope>
    <source>
        <strain evidence="1">8</strain>
        <tissue evidence="1">Leaf</tissue>
    </source>
</reference>
<name>A0A7J9FN84_9ROSI</name>
<accession>A0A7J9FN84</accession>
<keyword evidence="2" id="KW-1185">Reference proteome</keyword>
<dbReference type="AlphaFoldDB" id="A0A7J9FN84"/>
<protein>
    <submittedName>
        <fullName evidence="1">Uncharacterized protein</fullName>
    </submittedName>
</protein>
<evidence type="ECO:0000313" key="1">
    <source>
        <dbReference type="EMBL" id="MBA0786737.1"/>
    </source>
</evidence>
<dbReference type="Proteomes" id="UP000593568">
    <property type="component" value="Unassembled WGS sequence"/>
</dbReference>
<evidence type="ECO:0000313" key="2">
    <source>
        <dbReference type="Proteomes" id="UP000593568"/>
    </source>
</evidence>
<organism evidence="1 2">
    <name type="scientific">Gossypium trilobum</name>
    <dbReference type="NCBI Taxonomy" id="34281"/>
    <lineage>
        <taxon>Eukaryota</taxon>
        <taxon>Viridiplantae</taxon>
        <taxon>Streptophyta</taxon>
        <taxon>Embryophyta</taxon>
        <taxon>Tracheophyta</taxon>
        <taxon>Spermatophyta</taxon>
        <taxon>Magnoliopsida</taxon>
        <taxon>eudicotyledons</taxon>
        <taxon>Gunneridae</taxon>
        <taxon>Pentapetalae</taxon>
        <taxon>rosids</taxon>
        <taxon>malvids</taxon>
        <taxon>Malvales</taxon>
        <taxon>Malvaceae</taxon>
        <taxon>Malvoideae</taxon>
        <taxon>Gossypium</taxon>
    </lineage>
</organism>
<comment type="caution">
    <text evidence="1">The sequence shown here is derived from an EMBL/GenBank/DDBJ whole genome shotgun (WGS) entry which is preliminary data.</text>
</comment>